<dbReference type="InterPro" id="IPR029058">
    <property type="entry name" value="AB_hydrolase_fold"/>
</dbReference>
<organism evidence="4 5">
    <name type="scientific">Duganella rivi</name>
    <dbReference type="NCBI Taxonomy" id="2666083"/>
    <lineage>
        <taxon>Bacteria</taxon>
        <taxon>Pseudomonadati</taxon>
        <taxon>Pseudomonadota</taxon>
        <taxon>Betaproteobacteria</taxon>
        <taxon>Burkholderiales</taxon>
        <taxon>Oxalobacteraceae</taxon>
        <taxon>Telluria group</taxon>
        <taxon>Duganella</taxon>
    </lineage>
</organism>
<evidence type="ECO:0000256" key="2">
    <source>
        <dbReference type="ARBA" id="ARBA00022963"/>
    </source>
</evidence>
<accession>A0A7X4GQ33</accession>
<evidence type="ECO:0000256" key="3">
    <source>
        <dbReference type="ARBA" id="ARBA00023098"/>
    </source>
</evidence>
<dbReference type="InterPro" id="IPR016986">
    <property type="entry name" value="UCP031982_abhydr"/>
</dbReference>
<dbReference type="EMBL" id="WWCK01000003">
    <property type="protein sequence ID" value="MYM67590.1"/>
    <property type="molecule type" value="Genomic_DNA"/>
</dbReference>
<dbReference type="Proteomes" id="UP000450012">
    <property type="component" value="Unassembled WGS sequence"/>
</dbReference>
<dbReference type="Gene3D" id="3.40.50.1820">
    <property type="entry name" value="alpha/beta hydrolase"/>
    <property type="match status" value="1"/>
</dbReference>
<protein>
    <submittedName>
        <fullName evidence="4">Alpha/beta hydrolase</fullName>
    </submittedName>
</protein>
<gene>
    <name evidence="4" type="ORF">GTP45_12200</name>
</gene>
<name>A0A7X4GQ33_9BURK</name>
<dbReference type="PANTHER" id="PTHR10272:SF0">
    <property type="entry name" value="PLATELET-ACTIVATING FACTOR ACETYLHYDROLASE"/>
    <property type="match status" value="1"/>
</dbReference>
<proteinExistence type="predicted"/>
<dbReference type="GO" id="GO:0003847">
    <property type="term" value="F:1-alkyl-2-acetylglycerophosphocholine esterase activity"/>
    <property type="evidence" value="ECO:0007669"/>
    <property type="project" value="TreeGrafter"/>
</dbReference>
<keyword evidence="3" id="KW-0443">Lipid metabolism</keyword>
<evidence type="ECO:0000313" key="4">
    <source>
        <dbReference type="EMBL" id="MYM67590.1"/>
    </source>
</evidence>
<keyword evidence="2" id="KW-0442">Lipid degradation</keyword>
<evidence type="ECO:0000313" key="5">
    <source>
        <dbReference type="Proteomes" id="UP000450012"/>
    </source>
</evidence>
<dbReference type="RefSeq" id="WP_161014110.1">
    <property type="nucleotide sequence ID" value="NZ_WWCK01000003.1"/>
</dbReference>
<comment type="caution">
    <text evidence="4">The sequence shown here is derived from an EMBL/GenBank/DDBJ whole genome shotgun (WGS) entry which is preliminary data.</text>
</comment>
<keyword evidence="1 4" id="KW-0378">Hydrolase</keyword>
<keyword evidence="5" id="KW-1185">Reference proteome</keyword>
<dbReference type="SUPFAM" id="SSF53474">
    <property type="entry name" value="alpha/beta-Hydrolases"/>
    <property type="match status" value="1"/>
</dbReference>
<dbReference type="AlphaFoldDB" id="A0A7X4GQ33"/>
<dbReference type="PIRSF" id="PIRSF031982">
    <property type="entry name" value="UCP031982_abhydr"/>
    <property type="match status" value="1"/>
</dbReference>
<dbReference type="Pfam" id="PF07224">
    <property type="entry name" value="Chlorophyllase"/>
    <property type="match status" value="1"/>
</dbReference>
<dbReference type="PANTHER" id="PTHR10272">
    <property type="entry name" value="PLATELET-ACTIVATING FACTOR ACETYLHYDROLASE"/>
    <property type="match status" value="1"/>
</dbReference>
<reference evidence="4 5" key="1">
    <citation type="submission" date="2019-12" db="EMBL/GenBank/DDBJ databases">
        <title>Novel species isolated from a subtropical stream in China.</title>
        <authorList>
            <person name="Lu H."/>
        </authorList>
    </citation>
    <scope>NUCLEOTIDE SEQUENCE [LARGE SCALE GENOMIC DNA]</scope>
    <source>
        <strain evidence="4 5">FT55W</strain>
    </source>
</reference>
<evidence type="ECO:0000256" key="1">
    <source>
        <dbReference type="ARBA" id="ARBA00022801"/>
    </source>
</evidence>
<dbReference type="GO" id="GO:0016042">
    <property type="term" value="P:lipid catabolic process"/>
    <property type="evidence" value="ECO:0007669"/>
    <property type="project" value="UniProtKB-KW"/>
</dbReference>
<sequence>MTSSCGCRLVNIKDAVQGAVVPVAFLYPAAAQERPEQFGPYTLEVALDAPPADGVYPLIVISHGNSGTPWAYRQLAKHLVLAGFVVALPAHTGNTRHDNSLANTAANLANRPRHITLAIDAALADAVLAAHIDSARIAVIGHSIGGYTALAAAGGVAWTGPRENKGAEPAPVAITPDARIRALVLLNPATFWFIDGSLRTLRLPIMIRTGAKDELTPIEHAHKIIEGVADPSLVEHKDIPGAGHFAFMSKFPPEMTRPNFKPSQDPEGFDRESIQPEFFADVTSFLKRALCASHSAN</sequence>
<dbReference type="InterPro" id="IPR017395">
    <property type="entry name" value="Chlorophyllase-like"/>
</dbReference>